<feature type="domain" description="Carbohydrate kinase FGGY N-terminal" evidence="10">
    <location>
        <begin position="6"/>
        <end position="280"/>
    </location>
</feature>
<evidence type="ECO:0000256" key="8">
    <source>
        <dbReference type="NCBIfam" id="TIGR01234"/>
    </source>
</evidence>
<evidence type="ECO:0000256" key="5">
    <source>
        <dbReference type="ARBA" id="ARBA00022935"/>
    </source>
</evidence>
<dbReference type="Proteomes" id="UP000192940">
    <property type="component" value="Chromosome I"/>
</dbReference>
<dbReference type="PROSITE" id="PS00445">
    <property type="entry name" value="FGGY_KINASES_2"/>
    <property type="match status" value="1"/>
</dbReference>
<keyword evidence="4 7" id="KW-0067">ATP-binding</keyword>
<accession>A0A1X7HHH7</accession>
<dbReference type="Pfam" id="PF00370">
    <property type="entry name" value="FGGY_N"/>
    <property type="match status" value="1"/>
</dbReference>
<evidence type="ECO:0000313" key="13">
    <source>
        <dbReference type="Proteomes" id="UP000192940"/>
    </source>
</evidence>
<evidence type="ECO:0000256" key="2">
    <source>
        <dbReference type="ARBA" id="ARBA00022741"/>
    </source>
</evidence>
<comment type="catalytic activity">
    <reaction evidence="7 9">
        <text>L-ribulose + ATP = L-ribulose 5-phosphate + ADP + H(+)</text>
        <dbReference type="Rhea" id="RHEA:22072"/>
        <dbReference type="ChEBI" id="CHEBI:15378"/>
        <dbReference type="ChEBI" id="CHEBI:16880"/>
        <dbReference type="ChEBI" id="CHEBI:30616"/>
        <dbReference type="ChEBI" id="CHEBI:58226"/>
        <dbReference type="ChEBI" id="CHEBI:456216"/>
        <dbReference type="EC" id="2.7.1.16"/>
    </reaction>
</comment>
<evidence type="ECO:0000256" key="1">
    <source>
        <dbReference type="ARBA" id="ARBA00022679"/>
    </source>
</evidence>
<keyword evidence="5 7" id="KW-0054">Arabinose catabolism</keyword>
<evidence type="ECO:0000259" key="11">
    <source>
        <dbReference type="Pfam" id="PF02782"/>
    </source>
</evidence>
<evidence type="ECO:0000256" key="3">
    <source>
        <dbReference type="ARBA" id="ARBA00022777"/>
    </source>
</evidence>
<evidence type="ECO:0000256" key="7">
    <source>
        <dbReference type="HAMAP-Rule" id="MF_00520"/>
    </source>
</evidence>
<evidence type="ECO:0000313" key="12">
    <source>
        <dbReference type="EMBL" id="SMF86796.1"/>
    </source>
</evidence>
<dbReference type="InterPro" id="IPR018485">
    <property type="entry name" value="FGGY_C"/>
</dbReference>
<dbReference type="EMBL" id="LT840184">
    <property type="protein sequence ID" value="SMF86796.1"/>
    <property type="molecule type" value="Genomic_DNA"/>
</dbReference>
<dbReference type="InterPro" id="IPR018484">
    <property type="entry name" value="FGGY_N"/>
</dbReference>
<dbReference type="GO" id="GO:0019150">
    <property type="term" value="F:D-ribulokinase activity"/>
    <property type="evidence" value="ECO:0007669"/>
    <property type="project" value="RHEA"/>
</dbReference>
<dbReference type="InterPro" id="IPR005929">
    <property type="entry name" value="Ribulokinase"/>
</dbReference>
<sequence>MKRKFVIGIDFGTLSTRTILTNVATGEIIAVAEREYPHKIIDKVLPDGVTILGPDWALQHPADYLKCASTTIQEVLNNSGIDPKQIIGVGTDFTECTMLPTKADGTPLCMIDAFKSNPHAYVKLWKHHAAAEEADKLNEIAASRDEDFLADYGGKISSEWMFPKIWQILNEAPEIYEAADRFMELADWITLQLTGVEKRNSCTAGYKAMWNKQNGYPSAAFFKALDPRLEQVIDEKMSRDIFPVGHKAGEITEGSSQWTGLAVGTAVSVGIGDAHAAVIGSGITKPDILLMVMGTSGCDMLVSNSDIKVPGISGVCEDGILPGFYGYEAGQSCMGDHFAWFAEHCVPERIEEEARAANKKVLELLNEKADNIRPGASGLLSLDWWNGNRSILVDADLTGSIFGLTTATTAEEIYKSLVEAVAFGKRMIIENFINHGVIIREIIATGGIAEKSPFIMQTFADIIGKPIHIAATQQGTAMGAAMLGAVAAGSRQGGYDTIQRAGREMGKGIKKTYTPRPEHRQIYDELYSEYVTLHDYFGRNSDSPLKRLKKIKIKTMVERKETGK</sequence>
<dbReference type="InterPro" id="IPR000577">
    <property type="entry name" value="Carb_kinase_FGGY"/>
</dbReference>
<comment type="similarity">
    <text evidence="7 9">Belongs to the ribulokinase family.</text>
</comment>
<comment type="catalytic activity">
    <reaction evidence="7">
        <text>D-ribulose + ATP = D-ribulose 5-phosphate + ADP + H(+)</text>
        <dbReference type="Rhea" id="RHEA:17601"/>
        <dbReference type="ChEBI" id="CHEBI:15378"/>
        <dbReference type="ChEBI" id="CHEBI:17173"/>
        <dbReference type="ChEBI" id="CHEBI:30616"/>
        <dbReference type="ChEBI" id="CHEBI:58121"/>
        <dbReference type="ChEBI" id="CHEBI:456216"/>
        <dbReference type="EC" id="2.7.1.16"/>
    </reaction>
</comment>
<evidence type="ECO:0000259" key="10">
    <source>
        <dbReference type="Pfam" id="PF00370"/>
    </source>
</evidence>
<dbReference type="InterPro" id="IPR018483">
    <property type="entry name" value="Carb_kinase_FGGY_CS"/>
</dbReference>
<evidence type="ECO:0000256" key="6">
    <source>
        <dbReference type="ARBA" id="ARBA00023277"/>
    </source>
</evidence>
<feature type="domain" description="Carbohydrate kinase FGGY C-terminal" evidence="11">
    <location>
        <begin position="290"/>
        <end position="488"/>
    </location>
</feature>
<dbReference type="PANTHER" id="PTHR43435">
    <property type="entry name" value="RIBULOKINASE"/>
    <property type="match status" value="1"/>
</dbReference>
<keyword evidence="2 7" id="KW-0547">Nucleotide-binding</keyword>
<dbReference type="NCBIfam" id="NF003154">
    <property type="entry name" value="PRK04123.1"/>
    <property type="match status" value="1"/>
</dbReference>
<dbReference type="CDD" id="cd07781">
    <property type="entry name" value="ASKHA_NBD_FGGY_L-RBK"/>
    <property type="match status" value="1"/>
</dbReference>
<dbReference type="RefSeq" id="WP_208914355.1">
    <property type="nucleotide sequence ID" value="NZ_LT840184.1"/>
</dbReference>
<dbReference type="GO" id="GO:0005737">
    <property type="term" value="C:cytoplasm"/>
    <property type="evidence" value="ECO:0007669"/>
    <property type="project" value="TreeGrafter"/>
</dbReference>
<dbReference type="GO" id="GO:0019569">
    <property type="term" value="P:L-arabinose catabolic process to D-xylulose 5-phosphate"/>
    <property type="evidence" value="ECO:0007669"/>
    <property type="project" value="UniProtKB-UniRule"/>
</dbReference>
<dbReference type="InterPro" id="IPR043129">
    <property type="entry name" value="ATPase_NBD"/>
</dbReference>
<dbReference type="GO" id="GO:0005524">
    <property type="term" value="F:ATP binding"/>
    <property type="evidence" value="ECO:0007669"/>
    <property type="project" value="UniProtKB-UniRule"/>
</dbReference>
<proteinExistence type="inferred from homology"/>
<gene>
    <name evidence="7" type="primary">araB</name>
    <name evidence="12" type="ORF">SAMN05661091_3509</name>
</gene>
<dbReference type="AlphaFoldDB" id="A0A1X7HHH7"/>
<keyword evidence="1 7" id="KW-0808">Transferase</keyword>
<dbReference type="UniPathway" id="UPA00145">
    <property type="reaction ID" value="UER00566"/>
</dbReference>
<dbReference type="GO" id="GO:0008741">
    <property type="term" value="F:ribulokinase activity"/>
    <property type="evidence" value="ECO:0007669"/>
    <property type="project" value="UniProtKB-UniRule"/>
</dbReference>
<dbReference type="STRING" id="1313296.SAMN05661091_3509"/>
<dbReference type="NCBIfam" id="TIGR01234">
    <property type="entry name" value="L-ribulokinase"/>
    <property type="match status" value="1"/>
</dbReference>
<name>A0A1X7HHH7_9BACL</name>
<dbReference type="EC" id="2.7.1.16" evidence="7 8"/>
<evidence type="ECO:0000256" key="4">
    <source>
        <dbReference type="ARBA" id="ARBA00022840"/>
    </source>
</evidence>
<dbReference type="Gene3D" id="3.30.420.40">
    <property type="match status" value="2"/>
</dbReference>
<organism evidence="12 13">
    <name type="scientific">Paenibacillus uliginis N3/975</name>
    <dbReference type="NCBI Taxonomy" id="1313296"/>
    <lineage>
        <taxon>Bacteria</taxon>
        <taxon>Bacillati</taxon>
        <taxon>Bacillota</taxon>
        <taxon>Bacilli</taxon>
        <taxon>Bacillales</taxon>
        <taxon>Paenibacillaceae</taxon>
        <taxon>Paenibacillus</taxon>
    </lineage>
</organism>
<keyword evidence="13" id="KW-1185">Reference proteome</keyword>
<protein>
    <recommendedName>
        <fullName evidence="7 8">Ribulokinase</fullName>
        <ecNumber evidence="7 8">2.7.1.16</ecNumber>
    </recommendedName>
</protein>
<keyword evidence="6 7" id="KW-0119">Carbohydrate metabolism</keyword>
<dbReference type="SUPFAM" id="SSF53067">
    <property type="entry name" value="Actin-like ATPase domain"/>
    <property type="match status" value="2"/>
</dbReference>
<dbReference type="Pfam" id="PF02782">
    <property type="entry name" value="FGGY_C"/>
    <property type="match status" value="1"/>
</dbReference>
<reference evidence="13" key="1">
    <citation type="submission" date="2017-04" db="EMBL/GenBank/DDBJ databases">
        <authorList>
            <person name="Varghese N."/>
            <person name="Submissions S."/>
        </authorList>
    </citation>
    <scope>NUCLEOTIDE SEQUENCE [LARGE SCALE GENOMIC DNA]</scope>
    <source>
        <strain evidence="13">N3/975</strain>
    </source>
</reference>
<evidence type="ECO:0000256" key="9">
    <source>
        <dbReference type="RuleBase" id="RU003455"/>
    </source>
</evidence>
<dbReference type="PIRSF" id="PIRSF000538">
    <property type="entry name" value="GlpK"/>
    <property type="match status" value="1"/>
</dbReference>
<comment type="pathway">
    <text evidence="7 9">Carbohydrate degradation; L-arabinose degradation via L-ribulose; D-xylulose 5-phosphate from L-arabinose (bacterial route): step 2/3.</text>
</comment>
<dbReference type="HAMAP" id="MF_00520">
    <property type="entry name" value="Ribulokinase"/>
    <property type="match status" value="1"/>
</dbReference>
<keyword evidence="3 7" id="KW-0418">Kinase</keyword>
<dbReference type="PANTHER" id="PTHR43435:SF4">
    <property type="entry name" value="FGGY CARBOHYDRATE KINASE DOMAIN-CONTAINING PROTEIN"/>
    <property type="match status" value="1"/>
</dbReference>